<keyword evidence="10 17" id="KW-0547">Nucleotide-binding</keyword>
<evidence type="ECO:0000256" key="16">
    <source>
        <dbReference type="ARBA" id="ARBA00048816"/>
    </source>
</evidence>
<keyword evidence="9" id="KW-0677">Repeat</keyword>
<dbReference type="GO" id="GO:0046872">
    <property type="term" value="F:metal ion binding"/>
    <property type="evidence" value="ECO:0007669"/>
    <property type="project" value="UniProtKB-KW"/>
</dbReference>
<comment type="similarity">
    <text evidence="4">Belongs to the CarB family.</text>
</comment>
<dbReference type="InterPro" id="IPR013815">
    <property type="entry name" value="ATP_grasp_subdomain_1"/>
</dbReference>
<dbReference type="GO" id="GO:0005737">
    <property type="term" value="C:cytoplasm"/>
    <property type="evidence" value="ECO:0007669"/>
    <property type="project" value="TreeGrafter"/>
</dbReference>
<comment type="catalytic activity">
    <reaction evidence="16">
        <text>hydrogencarbonate + L-glutamine + 2 ATP + H2O = carbamoyl phosphate + L-glutamate + 2 ADP + phosphate + 2 H(+)</text>
        <dbReference type="Rhea" id="RHEA:18633"/>
        <dbReference type="ChEBI" id="CHEBI:15377"/>
        <dbReference type="ChEBI" id="CHEBI:15378"/>
        <dbReference type="ChEBI" id="CHEBI:17544"/>
        <dbReference type="ChEBI" id="CHEBI:29985"/>
        <dbReference type="ChEBI" id="CHEBI:30616"/>
        <dbReference type="ChEBI" id="CHEBI:43474"/>
        <dbReference type="ChEBI" id="CHEBI:58228"/>
        <dbReference type="ChEBI" id="CHEBI:58359"/>
        <dbReference type="ChEBI" id="CHEBI:456216"/>
        <dbReference type="EC" id="6.3.5.5"/>
    </reaction>
</comment>
<dbReference type="InterPro" id="IPR005480">
    <property type="entry name" value="CPSase_lsu_oligo"/>
</dbReference>
<evidence type="ECO:0000256" key="2">
    <source>
        <dbReference type="ARBA" id="ARBA00001946"/>
    </source>
</evidence>
<dbReference type="InterPro" id="IPR016185">
    <property type="entry name" value="PreATP-grasp_dom_sf"/>
</dbReference>
<dbReference type="PANTHER" id="PTHR11405">
    <property type="entry name" value="CARBAMOYLTRANSFERASE FAMILY MEMBER"/>
    <property type="match status" value="1"/>
</dbReference>
<reference evidence="19 20" key="1">
    <citation type="journal article" date="2019" name="Appl. Microbiol. Biotechnol.">
        <title>Uncovering carbohydrate metabolism through a genotype-phenotype association study of 56 lactic acid bacteria genomes.</title>
        <authorList>
            <person name="Buron-Moles G."/>
            <person name="Chailyan A."/>
            <person name="Dolejs I."/>
            <person name="Forster J."/>
            <person name="Miks M.H."/>
        </authorList>
    </citation>
    <scope>NUCLEOTIDE SEQUENCE [LARGE SCALE GENOMIC DNA]</scope>
    <source>
        <strain evidence="19 20">ATCC 49373</strain>
    </source>
</reference>
<evidence type="ECO:0000256" key="4">
    <source>
        <dbReference type="ARBA" id="ARBA00009799"/>
    </source>
</evidence>
<dbReference type="SUPFAM" id="SSF52440">
    <property type="entry name" value="PreATP-grasp domain"/>
    <property type="match status" value="2"/>
</dbReference>
<keyword evidence="13" id="KW-0665">Pyrimidine biosynthesis</keyword>
<evidence type="ECO:0000313" key="20">
    <source>
        <dbReference type="Proteomes" id="UP000294854"/>
    </source>
</evidence>
<dbReference type="PROSITE" id="PS00867">
    <property type="entry name" value="CPSASE_2"/>
    <property type="match status" value="2"/>
</dbReference>
<evidence type="ECO:0000256" key="5">
    <source>
        <dbReference type="ARBA" id="ARBA00022571"/>
    </source>
</evidence>
<dbReference type="FunFam" id="3.30.470.20:FF:000001">
    <property type="entry name" value="Carbamoyl-phosphate synthase large chain"/>
    <property type="match status" value="1"/>
</dbReference>
<dbReference type="NCBIfam" id="NF003671">
    <property type="entry name" value="PRK05294.1"/>
    <property type="match status" value="1"/>
</dbReference>
<accession>A0A4R5NG45</accession>
<keyword evidence="11 17" id="KW-0067">ATP-binding</keyword>
<dbReference type="GO" id="GO:0005524">
    <property type="term" value="F:ATP binding"/>
    <property type="evidence" value="ECO:0007669"/>
    <property type="project" value="UniProtKB-UniRule"/>
</dbReference>
<keyword evidence="7" id="KW-0028">Amino-acid biosynthesis</keyword>
<dbReference type="InterPro" id="IPR011761">
    <property type="entry name" value="ATP-grasp"/>
</dbReference>
<evidence type="ECO:0000256" key="6">
    <source>
        <dbReference type="ARBA" id="ARBA00022598"/>
    </source>
</evidence>
<dbReference type="Proteomes" id="UP000294854">
    <property type="component" value="Unassembled WGS sequence"/>
</dbReference>
<dbReference type="Gene3D" id="3.40.50.20">
    <property type="match status" value="2"/>
</dbReference>
<protein>
    <recommendedName>
        <fullName evidence="18">ATP-grasp domain-containing protein</fullName>
    </recommendedName>
</protein>
<evidence type="ECO:0000313" key="19">
    <source>
        <dbReference type="EMBL" id="TDG73209.1"/>
    </source>
</evidence>
<evidence type="ECO:0000256" key="10">
    <source>
        <dbReference type="ARBA" id="ARBA00022741"/>
    </source>
</evidence>
<gene>
    <name evidence="19" type="ORF">C5L31_000456</name>
</gene>
<dbReference type="EMBL" id="PUFO01000090">
    <property type="protein sequence ID" value="TDG73209.1"/>
    <property type="molecule type" value="Genomic_DNA"/>
</dbReference>
<comment type="caution">
    <text evidence="19">The sequence shown here is derived from an EMBL/GenBank/DDBJ whole genome shotgun (WGS) entry which is preliminary data.</text>
</comment>
<dbReference type="GO" id="GO:0006221">
    <property type="term" value="P:pyrimidine nucleotide biosynthetic process"/>
    <property type="evidence" value="ECO:0007669"/>
    <property type="project" value="UniProtKB-KW"/>
</dbReference>
<keyword evidence="5" id="KW-0055">Arginine biosynthesis</keyword>
<organism evidence="19 20">
    <name type="scientific">Secundilactobacillus malefermentans</name>
    <dbReference type="NCBI Taxonomy" id="176292"/>
    <lineage>
        <taxon>Bacteria</taxon>
        <taxon>Bacillati</taxon>
        <taxon>Bacillota</taxon>
        <taxon>Bacilli</taxon>
        <taxon>Lactobacillales</taxon>
        <taxon>Lactobacillaceae</taxon>
        <taxon>Secundilactobacillus</taxon>
    </lineage>
</organism>
<dbReference type="Gene3D" id="3.30.470.20">
    <property type="entry name" value="ATP-grasp fold, B domain"/>
    <property type="match status" value="2"/>
</dbReference>
<dbReference type="InterPro" id="IPR058047">
    <property type="entry name" value="CPSase_preATP-grasp"/>
</dbReference>
<keyword evidence="6" id="KW-0436">Ligase</keyword>
<keyword evidence="14" id="KW-0464">Manganese</keyword>
<evidence type="ECO:0000256" key="3">
    <source>
        <dbReference type="ARBA" id="ARBA00005077"/>
    </source>
</evidence>
<dbReference type="Pfam" id="PF02787">
    <property type="entry name" value="CPSase_L_D3"/>
    <property type="match status" value="1"/>
</dbReference>
<dbReference type="GO" id="GO:0006541">
    <property type="term" value="P:glutamine metabolic process"/>
    <property type="evidence" value="ECO:0007669"/>
    <property type="project" value="TreeGrafter"/>
</dbReference>
<comment type="pathway">
    <text evidence="3">Amino-acid biosynthesis; L-arginine biosynthesis; carbamoyl phosphate from bicarbonate: step 1/1.</text>
</comment>
<dbReference type="SUPFAM" id="SSF48108">
    <property type="entry name" value="Carbamoyl phosphate synthetase, large subunit connection domain"/>
    <property type="match status" value="1"/>
</dbReference>
<dbReference type="SMART" id="SM01096">
    <property type="entry name" value="CPSase_L_D3"/>
    <property type="match status" value="1"/>
</dbReference>
<evidence type="ECO:0000259" key="18">
    <source>
        <dbReference type="PROSITE" id="PS50975"/>
    </source>
</evidence>
<dbReference type="GO" id="GO:0004088">
    <property type="term" value="F:carbamoyl-phosphate synthase (glutamine-hydrolyzing) activity"/>
    <property type="evidence" value="ECO:0007669"/>
    <property type="project" value="UniProtKB-EC"/>
</dbReference>
<dbReference type="NCBIfam" id="NF009455">
    <property type="entry name" value="PRK12815.1"/>
    <property type="match status" value="1"/>
</dbReference>
<feature type="domain" description="ATP-grasp" evidence="18">
    <location>
        <begin position="133"/>
        <end position="327"/>
    </location>
</feature>
<dbReference type="InterPro" id="IPR005483">
    <property type="entry name" value="CPSase_dom"/>
</dbReference>
<dbReference type="Pfam" id="PF02786">
    <property type="entry name" value="CPSase_L_D2"/>
    <property type="match status" value="2"/>
</dbReference>
<keyword evidence="20" id="KW-1185">Reference proteome</keyword>
<name>A0A4R5NG45_9LACO</name>
<dbReference type="AlphaFoldDB" id="A0A4R5NG45"/>
<dbReference type="OrthoDB" id="9804197at2"/>
<comment type="cofactor">
    <cofactor evidence="2">
        <name>Mg(2+)</name>
        <dbReference type="ChEBI" id="CHEBI:18420"/>
    </cofactor>
</comment>
<dbReference type="FunFam" id="3.30.470.20:FF:000026">
    <property type="entry name" value="Carbamoyl-phosphate synthase large chain"/>
    <property type="match status" value="1"/>
</dbReference>
<proteinExistence type="inferred from homology"/>
<dbReference type="Gene3D" id="3.30.1490.20">
    <property type="entry name" value="ATP-grasp fold, A domain"/>
    <property type="match status" value="1"/>
</dbReference>
<feature type="domain" description="ATP-grasp" evidence="18">
    <location>
        <begin position="673"/>
        <end position="862"/>
    </location>
</feature>
<evidence type="ECO:0000256" key="1">
    <source>
        <dbReference type="ARBA" id="ARBA00001936"/>
    </source>
</evidence>
<dbReference type="PROSITE" id="PS50975">
    <property type="entry name" value="ATP_GRASP"/>
    <property type="match status" value="2"/>
</dbReference>
<dbReference type="PRINTS" id="PR00098">
    <property type="entry name" value="CPSASE"/>
</dbReference>
<dbReference type="RefSeq" id="WP_010620665.1">
    <property type="nucleotide sequence ID" value="NZ_PUFO01000090.1"/>
</dbReference>
<evidence type="ECO:0000256" key="14">
    <source>
        <dbReference type="ARBA" id="ARBA00023211"/>
    </source>
</evidence>
<dbReference type="FunFam" id="3.40.50.20:FF:000001">
    <property type="entry name" value="Carbamoyl-phosphate synthase large chain"/>
    <property type="match status" value="2"/>
</dbReference>
<dbReference type="STRING" id="1122149.FD44_GL001709"/>
<evidence type="ECO:0000256" key="9">
    <source>
        <dbReference type="ARBA" id="ARBA00022737"/>
    </source>
</evidence>
<keyword evidence="8" id="KW-0479">Metal-binding</keyword>
<evidence type="ECO:0000256" key="13">
    <source>
        <dbReference type="ARBA" id="ARBA00022975"/>
    </source>
</evidence>
<evidence type="ECO:0000256" key="17">
    <source>
        <dbReference type="PROSITE-ProRule" id="PRU00409"/>
    </source>
</evidence>
<evidence type="ECO:0000256" key="12">
    <source>
        <dbReference type="ARBA" id="ARBA00022842"/>
    </source>
</evidence>
<keyword evidence="12" id="KW-0460">Magnesium</keyword>
<sequence length="1024" mass="110622">MPKNTTIHKIVIIGSGPIVIGQAAEFDYAGSQACISLQEEGYEVILINSNPATIRTDTDIADKVYLEPLTLDSVSKILRSELPDAIVPTMGGQTGLNLAVELSNSGILEELNIALLGTSLKTINQAEDREAFKDLMVELNEPIPESKTVYDVQSGLAFANKIGFPVIIRPAFTLGGSGGGIASDEAELTTILKEGLSLSPSTECLVEQSIAGYKEIEFEVMRDSNGSAIIVAGMENFDPVGVHTGDSIVFTPTQTLTDKIYQNLRDAALKIVNALKIEGGCNVQLAQDPNSNQYYIIEVNPRVSRSSALASKATGYPIAKIAAKIAVGLNLDEIINPITKTTYALFEPALDYIVAKIPRFAFDKFPEADNTLGTQMKATGEVMAIGTRLEEALLKAVQSLEVSQSEQVDLLSASSVKKSIAEILHDVETPTSNRLFDLFTAISKGASIEQIHQATAIDPFFISKLVHIVNIQKKLLTGMVTAQLILDATKLGFNDTMIRTLTGLTEYNLLKLHEMGDQQLVYKMVDSCAAEFEGQTPYYYQTVGTENESIPVGNSILVIGAGPIRIGQGVEFDYTTVHSVKAIQKAGYKAIIVNNNPETVSTDFSISDKLYFEPLTLDSIMNIVKLEKPLGVIVQFGGQTAINLTQGLVNQGVKILGTSLKGIEETENRHDFEDLLQKESIKHPKGATATTIFEAHQIVSKLGYPLLVRPSFVLGGRGMAVVHNDFELQKFLKPAFAASAGQPILIDQYISGIECEVDILSDGANVFIPGIMEQIEASGVHSGDSIAVYPPQHLSINQKQQICDTAIKIGQQVHCVGMMNIQFIVADDVYVIEVNPRASRTVPFMSKTTHRHLAQLATQLILGASLEDLALPSGLDTEPEKTYVKAPVFSFSKLPGAPTVLSPEMKSTGEVLGSGNTFASALSKALIDSYGFNPSKSANKVLAVGIPSTLKKEILSSGFEVSEFDFKNKISVDQVTFAISSKDDSELGEELTRFALSHQIPLFTANDTVSVISKLHQKIREVAG</sequence>
<comment type="cofactor">
    <cofactor evidence="1">
        <name>Mn(2+)</name>
        <dbReference type="ChEBI" id="CHEBI:29035"/>
    </cofactor>
</comment>
<evidence type="ECO:0000256" key="8">
    <source>
        <dbReference type="ARBA" id="ARBA00022723"/>
    </source>
</evidence>
<dbReference type="GO" id="GO:0004087">
    <property type="term" value="F:carbamoyl-phosphate synthase (ammonia) activity"/>
    <property type="evidence" value="ECO:0007669"/>
    <property type="project" value="UniProtKB-EC"/>
</dbReference>
<comment type="catalytic activity">
    <reaction evidence="15">
        <text>hydrogencarbonate + NH4(+) + 2 ATP = carbamoyl phosphate + 2 ADP + phosphate + 2 H(+)</text>
        <dbReference type="Rhea" id="RHEA:18029"/>
        <dbReference type="ChEBI" id="CHEBI:15378"/>
        <dbReference type="ChEBI" id="CHEBI:17544"/>
        <dbReference type="ChEBI" id="CHEBI:28938"/>
        <dbReference type="ChEBI" id="CHEBI:30616"/>
        <dbReference type="ChEBI" id="CHEBI:43474"/>
        <dbReference type="ChEBI" id="CHEBI:58228"/>
        <dbReference type="ChEBI" id="CHEBI:456216"/>
        <dbReference type="EC" id="6.3.4.16"/>
    </reaction>
</comment>
<dbReference type="NCBIfam" id="TIGR01369">
    <property type="entry name" value="CPSaseII_lrg"/>
    <property type="match status" value="1"/>
</dbReference>
<dbReference type="Gene3D" id="1.10.1030.10">
    <property type="entry name" value="Carbamoyl-phosphate synthetase, large subunit oligomerisation domain"/>
    <property type="match status" value="1"/>
</dbReference>
<dbReference type="GO" id="GO:0006526">
    <property type="term" value="P:L-arginine biosynthetic process"/>
    <property type="evidence" value="ECO:0007669"/>
    <property type="project" value="UniProtKB-KW"/>
</dbReference>
<evidence type="ECO:0000256" key="15">
    <source>
        <dbReference type="ARBA" id="ARBA00047359"/>
    </source>
</evidence>
<dbReference type="SUPFAM" id="SSF56059">
    <property type="entry name" value="Glutathione synthetase ATP-binding domain-like"/>
    <property type="match status" value="2"/>
</dbReference>
<dbReference type="PANTHER" id="PTHR11405:SF53">
    <property type="entry name" value="CARBAMOYL-PHOSPHATE SYNTHASE [AMMONIA], MITOCHONDRIAL"/>
    <property type="match status" value="1"/>
</dbReference>
<dbReference type="InterPro" id="IPR036897">
    <property type="entry name" value="CarbamoylP_synth_lsu_oligo_sf"/>
</dbReference>
<dbReference type="InterPro" id="IPR006275">
    <property type="entry name" value="CPSase_lsu"/>
</dbReference>
<evidence type="ECO:0000256" key="11">
    <source>
        <dbReference type="ARBA" id="ARBA00022840"/>
    </source>
</evidence>
<dbReference type="Pfam" id="PF25596">
    <property type="entry name" value="CPSase_L_D1"/>
    <property type="match status" value="2"/>
</dbReference>
<dbReference type="InterPro" id="IPR005479">
    <property type="entry name" value="CPAse_ATP-bd"/>
</dbReference>
<evidence type="ECO:0000256" key="7">
    <source>
        <dbReference type="ARBA" id="ARBA00022605"/>
    </source>
</evidence>
<dbReference type="PROSITE" id="PS00866">
    <property type="entry name" value="CPSASE_1"/>
    <property type="match status" value="2"/>
</dbReference>